<keyword evidence="1" id="KW-0812">Transmembrane</keyword>
<name>A0A212KZC2_9BACT</name>
<feature type="transmembrane region" description="Helical" evidence="1">
    <location>
        <begin position="6"/>
        <end position="23"/>
    </location>
</feature>
<organism evidence="2">
    <name type="scientific">uncultured Desulfovibrio sp</name>
    <dbReference type="NCBI Taxonomy" id="167968"/>
    <lineage>
        <taxon>Bacteria</taxon>
        <taxon>Pseudomonadati</taxon>
        <taxon>Thermodesulfobacteriota</taxon>
        <taxon>Desulfovibrionia</taxon>
        <taxon>Desulfovibrionales</taxon>
        <taxon>Desulfovibrionaceae</taxon>
        <taxon>Desulfovibrio</taxon>
        <taxon>environmental samples</taxon>
    </lineage>
</organism>
<dbReference type="EMBL" id="FMJC01000001">
    <property type="protein sequence ID" value="SCM70620.1"/>
    <property type="molecule type" value="Genomic_DNA"/>
</dbReference>
<accession>A0A212KZC2</accession>
<keyword evidence="1" id="KW-1133">Transmembrane helix</keyword>
<reference evidence="2" key="1">
    <citation type="submission" date="2016-08" db="EMBL/GenBank/DDBJ databases">
        <authorList>
            <person name="Seilhamer J.J."/>
        </authorList>
    </citation>
    <scope>NUCLEOTIDE SEQUENCE</scope>
    <source>
        <strain evidence="2">86-1</strain>
    </source>
</reference>
<protein>
    <submittedName>
        <fullName evidence="2">Uncharacterized protein</fullName>
    </submittedName>
</protein>
<proteinExistence type="predicted"/>
<dbReference type="AlphaFoldDB" id="A0A212KZC2"/>
<gene>
    <name evidence="2" type="ORF">KL86DES1_10519</name>
</gene>
<dbReference type="RefSeq" id="WP_179979385.1">
    <property type="nucleotide sequence ID" value="NZ_LT608333.1"/>
</dbReference>
<evidence type="ECO:0000313" key="2">
    <source>
        <dbReference type="EMBL" id="SCM70620.1"/>
    </source>
</evidence>
<sequence length="46" mass="5218">MGNLTLNALAITLLSALALWVFYRSAKIEKKRADEERKKNKTPGQE</sequence>
<evidence type="ECO:0000256" key="1">
    <source>
        <dbReference type="SAM" id="Phobius"/>
    </source>
</evidence>
<keyword evidence="1" id="KW-0472">Membrane</keyword>